<dbReference type="STRING" id="1176165.GCA_001584405_00502"/>
<dbReference type="InterPro" id="IPR011009">
    <property type="entry name" value="Kinase-like_dom_sf"/>
</dbReference>
<protein>
    <submittedName>
        <fullName evidence="1 2">Kinase</fullName>
    </submittedName>
</protein>
<dbReference type="SUPFAM" id="SSF56112">
    <property type="entry name" value="Protein kinase-like (PK-like)"/>
    <property type="match status" value="1"/>
</dbReference>
<sequence>MKVPPVLLNSATQTQGEERAQAWAAALDHIVFELFDRWKLTDDPQPGSPWAGAESLVIPVRLHDGFPAVLRIAAPNTDNPTVHEQTIRALRAWGGHGAVRIIEDDPSMRATLQERLRTEVNLSTEPLHAVAPIWGQLVQALRVPGGSGFVRVQDIAAAWLKRFDADVRLVEDFPAFTQTDQQVLSTALSWTKELAGAADSWLLHADLHYYNILAGNPDANGIATWKAIDPQPLTGPTEYMLAPLMWNRLGEIPGTDPEGQADWLRGFAAELSRCAQINPSGAMGASVAREVQNMFWYLRAAADGNPRLTEDAERSLWVARALTGVSVQGITTQQLKPLG</sequence>
<evidence type="ECO:0000313" key="3">
    <source>
        <dbReference type="Proteomes" id="UP000242755"/>
    </source>
</evidence>
<dbReference type="GO" id="GO:0016773">
    <property type="term" value="F:phosphotransferase activity, alcohol group as acceptor"/>
    <property type="evidence" value="ECO:0007669"/>
    <property type="project" value="InterPro"/>
</dbReference>
<dbReference type="AlphaFoldDB" id="A0A150HC99"/>
<proteinExistence type="predicted"/>
<evidence type="ECO:0000313" key="1">
    <source>
        <dbReference type="EMBL" id="KXZ59729.1"/>
    </source>
</evidence>
<dbReference type="Pfam" id="PF04655">
    <property type="entry name" value="APH_6_hur"/>
    <property type="match status" value="1"/>
</dbReference>
<dbReference type="InterPro" id="IPR006748">
    <property type="entry name" value="NH2Glyco/OHUrea_AB-resist_kin"/>
</dbReference>
<dbReference type="Proteomes" id="UP000242755">
    <property type="component" value="Unassembled WGS sequence"/>
</dbReference>
<dbReference type="GO" id="GO:0019748">
    <property type="term" value="P:secondary metabolic process"/>
    <property type="evidence" value="ECO:0007669"/>
    <property type="project" value="InterPro"/>
</dbReference>
<keyword evidence="1" id="KW-0418">Kinase</keyword>
<reference evidence="2 3" key="2">
    <citation type="submission" date="2017-12" db="EMBL/GenBank/DDBJ databases">
        <title>Phylogenetic diversity of female urinary microbiome.</title>
        <authorList>
            <person name="Thomas-White K."/>
            <person name="Wolfe A.J."/>
        </authorList>
    </citation>
    <scope>NUCLEOTIDE SEQUENCE [LARGE SCALE GENOMIC DNA]</scope>
    <source>
        <strain evidence="2 3">UMB0426</strain>
    </source>
</reference>
<dbReference type="RefSeq" id="WP_061943471.1">
    <property type="nucleotide sequence ID" value="NZ_JAKRCZ010000004.1"/>
</dbReference>
<organism evidence="1 4">
    <name type="scientific">Brevibacterium ravenspurgense</name>
    <dbReference type="NCBI Taxonomy" id="479117"/>
    <lineage>
        <taxon>Bacteria</taxon>
        <taxon>Bacillati</taxon>
        <taxon>Actinomycetota</taxon>
        <taxon>Actinomycetes</taxon>
        <taxon>Micrococcales</taxon>
        <taxon>Brevibacteriaceae</taxon>
        <taxon>Brevibacterium</taxon>
    </lineage>
</organism>
<evidence type="ECO:0000313" key="2">
    <source>
        <dbReference type="EMBL" id="PKY70239.1"/>
    </source>
</evidence>
<dbReference type="GO" id="GO:0016301">
    <property type="term" value="F:kinase activity"/>
    <property type="evidence" value="ECO:0007669"/>
    <property type="project" value="UniProtKB-KW"/>
</dbReference>
<comment type="caution">
    <text evidence="1">The sequence shown here is derived from an EMBL/GenBank/DDBJ whole genome shotgun (WGS) entry which is preliminary data.</text>
</comment>
<dbReference type="Proteomes" id="UP000243589">
    <property type="component" value="Unassembled WGS sequence"/>
</dbReference>
<gene>
    <name evidence="1" type="ORF">Bravens_00201</name>
    <name evidence="2" type="ORF">CYJ40_05795</name>
</gene>
<accession>A0A150HC99</accession>
<dbReference type="EMBL" id="PKGO01000005">
    <property type="protein sequence ID" value="PKY70239.1"/>
    <property type="molecule type" value="Genomic_DNA"/>
</dbReference>
<name>A0A150HC99_9MICO</name>
<dbReference type="PATRIC" id="fig|479117.4.peg.198"/>
<keyword evidence="1" id="KW-0808">Transferase</keyword>
<keyword evidence="4" id="KW-1185">Reference proteome</keyword>
<evidence type="ECO:0000313" key="4">
    <source>
        <dbReference type="Proteomes" id="UP000243589"/>
    </source>
</evidence>
<reference evidence="1 4" key="1">
    <citation type="submission" date="2016-01" db="EMBL/GenBank/DDBJ databases">
        <title>Use of Whole Genome Sequencing to ascertain that Brevibacterium massiliense (Roux, Raoult 2009) is a later heterotypic synonym of Brevibacterium ravenspurgense (Mages 2008).</title>
        <authorList>
            <person name="Bernier A.-M."/>
            <person name="Burdz T."/>
            <person name="Huynh C."/>
            <person name="Pachecho A.L."/>
            <person name="Wiebe D."/>
            <person name="Bonner C."/>
            <person name="Bernard K."/>
        </authorList>
    </citation>
    <scope>NUCLEOTIDE SEQUENCE [LARGE SCALE GENOMIC DNA]</scope>
    <source>
        <strain evidence="1 4">CCUG56047</strain>
    </source>
</reference>
<dbReference type="EMBL" id="LQQC01000002">
    <property type="protein sequence ID" value="KXZ59729.1"/>
    <property type="molecule type" value="Genomic_DNA"/>
</dbReference>